<dbReference type="SMR" id="A0A222UAH9"/>
<gene>
    <name evidence="9" type="primary">R2R3MYB40</name>
</gene>
<evidence type="ECO:0000313" key="9">
    <source>
        <dbReference type="EMBL" id="ASR18125.1"/>
    </source>
</evidence>
<dbReference type="PANTHER" id="PTHR47999:SF96">
    <property type="entry name" value="TRANSCRIPTION REPRESSOR MYB6-LIKE"/>
    <property type="match status" value="1"/>
</dbReference>
<dbReference type="Pfam" id="PF00249">
    <property type="entry name" value="Myb_DNA-binding"/>
    <property type="match status" value="2"/>
</dbReference>
<evidence type="ECO:0000259" key="8">
    <source>
        <dbReference type="PROSITE" id="PS51294"/>
    </source>
</evidence>
<feature type="domain" description="Myb-like" evidence="7">
    <location>
        <begin position="14"/>
        <end position="66"/>
    </location>
</feature>
<feature type="compositionally biased region" description="Polar residues" evidence="6">
    <location>
        <begin position="140"/>
        <end position="185"/>
    </location>
</feature>
<proteinExistence type="evidence at transcript level"/>
<dbReference type="GO" id="GO:0005634">
    <property type="term" value="C:nucleus"/>
    <property type="evidence" value="ECO:0007669"/>
    <property type="project" value="UniProtKB-SubCell"/>
</dbReference>
<comment type="subcellular location">
    <subcellularLocation>
        <location evidence="1">Nucleus</location>
    </subcellularLocation>
</comment>
<evidence type="ECO:0000256" key="5">
    <source>
        <dbReference type="ARBA" id="ARBA00023242"/>
    </source>
</evidence>
<evidence type="ECO:0000256" key="6">
    <source>
        <dbReference type="SAM" id="MobiDB-lite"/>
    </source>
</evidence>
<protein>
    <submittedName>
        <fullName evidence="9">R2R3MYB40</fullName>
    </submittedName>
</protein>
<feature type="region of interest" description="Disordered" evidence="6">
    <location>
        <begin position="120"/>
        <end position="185"/>
    </location>
</feature>
<dbReference type="CDD" id="cd00167">
    <property type="entry name" value="SANT"/>
    <property type="match status" value="2"/>
</dbReference>
<sequence>MFATMDRSSCCSKDEGLKRGQWTPDEDMLLSNYVQNHGEGGWRHLPKKAGLLRCGKSCRLRWINYLRPDLKKGNITKDEEDLIIRLHNLVGNRWSIIAGRVPGRTDNDIKKYWNIHLTKKHVKKGRKKSMNSAQKEDSDNSILQQHQQTDVGAQLSSLSQPPGSKPCQTLTVSNNVGESNSSMPQNDPFVAEYQEIVAGEELAIPREYYCSYGADLSGCSTDLSSLQQCEFSHKSIMNSWAGQTYIQPMFGFSDLYSKPGSSTPAMAVPNNIGDIELDQHSIRKGHAFSPPQQVSDSTSKGHHSTRLVQESNIKGILEDYNSVDSLCDGSMCCMPENGTDEMVQCMDLLISSPESLQFINNPQALENGHELVSSDLWSFSS</sequence>
<dbReference type="PANTHER" id="PTHR47999">
    <property type="entry name" value="TRANSCRIPTION FACTOR MYB8-RELATED-RELATED"/>
    <property type="match status" value="1"/>
</dbReference>
<organism evidence="9">
    <name type="scientific">Ginkgo biloba</name>
    <name type="common">Ginkgo</name>
    <name type="synonym">Maidenhair tree</name>
    <dbReference type="NCBI Taxonomy" id="3311"/>
    <lineage>
        <taxon>Eukaryota</taxon>
        <taxon>Viridiplantae</taxon>
        <taxon>Streptophyta</taxon>
        <taxon>Embryophyta</taxon>
        <taxon>Tracheophyta</taxon>
        <taxon>Spermatophyta</taxon>
        <taxon>Ginkgoidae</taxon>
        <taxon>Ginkgoales</taxon>
        <taxon>Ginkgoaceae</taxon>
        <taxon>Ginkgo</taxon>
    </lineage>
</organism>
<dbReference type="SMART" id="SM00717">
    <property type="entry name" value="SANT"/>
    <property type="match status" value="2"/>
</dbReference>
<dbReference type="Gene3D" id="1.10.10.60">
    <property type="entry name" value="Homeodomain-like"/>
    <property type="match status" value="2"/>
</dbReference>
<dbReference type="SUPFAM" id="SSF46689">
    <property type="entry name" value="Homeodomain-like"/>
    <property type="match status" value="1"/>
</dbReference>
<evidence type="ECO:0000259" key="7">
    <source>
        <dbReference type="PROSITE" id="PS50090"/>
    </source>
</evidence>
<dbReference type="AlphaFoldDB" id="A0A222UAH9"/>
<dbReference type="PROSITE" id="PS51294">
    <property type="entry name" value="HTH_MYB"/>
    <property type="match status" value="2"/>
</dbReference>
<dbReference type="GO" id="GO:0003677">
    <property type="term" value="F:DNA binding"/>
    <property type="evidence" value="ECO:0007669"/>
    <property type="project" value="UniProtKB-KW"/>
</dbReference>
<feature type="region of interest" description="Disordered" evidence="6">
    <location>
        <begin position="286"/>
        <end position="305"/>
    </location>
</feature>
<feature type="domain" description="HTH myb-type" evidence="8">
    <location>
        <begin position="67"/>
        <end position="121"/>
    </location>
</feature>
<dbReference type="FunFam" id="1.10.10.60:FF:000121">
    <property type="entry name" value="Myb transcription factor"/>
    <property type="match status" value="1"/>
</dbReference>
<keyword evidence="2" id="KW-0805">Transcription regulation</keyword>
<dbReference type="InterPro" id="IPR001005">
    <property type="entry name" value="SANT/Myb"/>
</dbReference>
<feature type="domain" description="HTH myb-type" evidence="8">
    <location>
        <begin position="14"/>
        <end position="66"/>
    </location>
</feature>
<keyword evidence="5" id="KW-0539">Nucleus</keyword>
<feature type="compositionally biased region" description="Basic residues" evidence="6">
    <location>
        <begin position="120"/>
        <end position="129"/>
    </location>
</feature>
<name>A0A222UAH9_GINBI</name>
<evidence type="ECO:0000256" key="1">
    <source>
        <dbReference type="ARBA" id="ARBA00004123"/>
    </source>
</evidence>
<accession>A0A222UAH9</accession>
<dbReference type="InterPro" id="IPR009057">
    <property type="entry name" value="Homeodomain-like_sf"/>
</dbReference>
<evidence type="ECO:0000256" key="3">
    <source>
        <dbReference type="ARBA" id="ARBA00023125"/>
    </source>
</evidence>
<dbReference type="InterPro" id="IPR017930">
    <property type="entry name" value="Myb_dom"/>
</dbReference>
<dbReference type="EMBL" id="KY703751">
    <property type="protein sequence ID" value="ASR18125.1"/>
    <property type="molecule type" value="mRNA"/>
</dbReference>
<evidence type="ECO:0000256" key="2">
    <source>
        <dbReference type="ARBA" id="ARBA00023015"/>
    </source>
</evidence>
<keyword evidence="4" id="KW-0804">Transcription</keyword>
<evidence type="ECO:0000256" key="4">
    <source>
        <dbReference type="ARBA" id="ARBA00023163"/>
    </source>
</evidence>
<dbReference type="InterPro" id="IPR015495">
    <property type="entry name" value="Myb_TF_plants"/>
</dbReference>
<reference evidence="9" key="1">
    <citation type="journal article" date="2017" name="Physiol. Mol. Biol. Plants">
        <title>Identification and expression analysis under abiotic stress of the R2R3-MYB genes in Ginkgo biloba L.</title>
        <authorList>
            <person name="Liu X."/>
            <person name="Yu W."/>
            <person name="Zhang X."/>
            <person name="Wang G."/>
            <person name="Cao F."/>
            <person name="Cheng H."/>
        </authorList>
    </citation>
    <scope>NUCLEOTIDE SEQUENCE</scope>
</reference>
<feature type="domain" description="Myb-like" evidence="7">
    <location>
        <begin position="67"/>
        <end position="117"/>
    </location>
</feature>
<dbReference type="PROSITE" id="PS50090">
    <property type="entry name" value="MYB_LIKE"/>
    <property type="match status" value="2"/>
</dbReference>
<keyword evidence="3" id="KW-0238">DNA-binding</keyword>